<dbReference type="Proteomes" id="UP000683360">
    <property type="component" value="Unassembled WGS sequence"/>
</dbReference>
<evidence type="ECO:0000313" key="1">
    <source>
        <dbReference type="EMBL" id="CAG2201048.1"/>
    </source>
</evidence>
<comment type="caution">
    <text evidence="1">The sequence shown here is derived from an EMBL/GenBank/DDBJ whole genome shotgun (WGS) entry which is preliminary data.</text>
</comment>
<evidence type="ECO:0000313" key="2">
    <source>
        <dbReference type="Proteomes" id="UP000683360"/>
    </source>
</evidence>
<keyword evidence="2" id="KW-1185">Reference proteome</keyword>
<reference evidence="1" key="1">
    <citation type="submission" date="2021-03" db="EMBL/GenBank/DDBJ databases">
        <authorList>
            <person name="Bekaert M."/>
        </authorList>
    </citation>
    <scope>NUCLEOTIDE SEQUENCE</scope>
</reference>
<dbReference type="OrthoDB" id="10425932at2759"/>
<dbReference type="EMBL" id="CAJPWZ010000828">
    <property type="protein sequence ID" value="CAG2201048.1"/>
    <property type="molecule type" value="Genomic_DNA"/>
</dbReference>
<name>A0A8S3QW96_MYTED</name>
<accession>A0A8S3QW96</accession>
<gene>
    <name evidence="1" type="ORF">MEDL_15690</name>
</gene>
<dbReference type="AlphaFoldDB" id="A0A8S3QW96"/>
<protein>
    <submittedName>
        <fullName evidence="1">Uncharacterized protein</fullName>
    </submittedName>
</protein>
<sequence>MDIGNVQRRRQPNKEQKQNPCITTLQINDTIRSVTYNKTSDLCDSSLLEGWYKITSTTGELMPTSCPKMGFTCGTISPIWLSSGLTENGERQNLACAVNNQPLANELLLVFKKSNSDRRLLTYNYFRLYFVDKHFPISIRMLSDDINDPTQDIV</sequence>
<organism evidence="1 2">
    <name type="scientific">Mytilus edulis</name>
    <name type="common">Blue mussel</name>
    <dbReference type="NCBI Taxonomy" id="6550"/>
    <lineage>
        <taxon>Eukaryota</taxon>
        <taxon>Metazoa</taxon>
        <taxon>Spiralia</taxon>
        <taxon>Lophotrochozoa</taxon>
        <taxon>Mollusca</taxon>
        <taxon>Bivalvia</taxon>
        <taxon>Autobranchia</taxon>
        <taxon>Pteriomorphia</taxon>
        <taxon>Mytilida</taxon>
        <taxon>Mytiloidea</taxon>
        <taxon>Mytilidae</taxon>
        <taxon>Mytilinae</taxon>
        <taxon>Mytilus</taxon>
    </lineage>
</organism>
<proteinExistence type="predicted"/>